<dbReference type="Pfam" id="PF00188">
    <property type="entry name" value="CAP"/>
    <property type="match status" value="1"/>
</dbReference>
<comment type="caution">
    <text evidence="7">The sequence shown here is derived from an EMBL/GenBank/DDBJ whole genome shotgun (WGS) entry which is preliminary data.</text>
</comment>
<dbReference type="PROSITE" id="PS01009">
    <property type="entry name" value="CRISP_1"/>
    <property type="match status" value="1"/>
</dbReference>
<dbReference type="GO" id="GO:0098542">
    <property type="term" value="P:defense response to other organism"/>
    <property type="evidence" value="ECO:0007669"/>
    <property type="project" value="UniProtKB-ARBA"/>
</dbReference>
<keyword evidence="4" id="KW-1015">Disulfide bond</keyword>
<dbReference type="PRINTS" id="PR00837">
    <property type="entry name" value="V5TPXLIKE"/>
</dbReference>
<dbReference type="Gramene" id="mRNA:MD10G0094600">
    <property type="protein sequence ID" value="CDS:MD10G0094600.1"/>
    <property type="gene ID" value="MD10G0094600"/>
</dbReference>
<name>A0A498IWH0_MALDO</name>
<dbReference type="EMBL" id="RDQH01000336">
    <property type="protein sequence ID" value="RXH87546.1"/>
    <property type="molecule type" value="Genomic_DNA"/>
</dbReference>
<dbReference type="GO" id="GO:0005576">
    <property type="term" value="C:extracellular region"/>
    <property type="evidence" value="ECO:0007669"/>
    <property type="project" value="InterPro"/>
</dbReference>
<sequence length="166" mass="18519">MGIIKLFLRISSIVLILSTTYVSQARPAKEPHQDFIDEHNKARAEVGVGPIKWNETVAAYAQKYADSKIETCEMVHSQGPYGENLAEGWGSEMTGGQAVKFWVTEKPDYDYDSNSCTAGKVCGHYTQVVWRNSTRVGCARAKCKNGMIFVICSYDPPGNWIGERPY</sequence>
<evidence type="ECO:0000256" key="2">
    <source>
        <dbReference type="ARBA" id="ARBA00022729"/>
    </source>
</evidence>
<evidence type="ECO:0000256" key="1">
    <source>
        <dbReference type="ARBA" id="ARBA00009923"/>
    </source>
</evidence>
<comment type="similarity">
    <text evidence="1">Belongs to the CRISP family.</text>
</comment>
<organism evidence="7 8">
    <name type="scientific">Malus domestica</name>
    <name type="common">Apple</name>
    <name type="synonym">Pyrus malus</name>
    <dbReference type="NCBI Taxonomy" id="3750"/>
    <lineage>
        <taxon>Eukaryota</taxon>
        <taxon>Viridiplantae</taxon>
        <taxon>Streptophyta</taxon>
        <taxon>Embryophyta</taxon>
        <taxon>Tracheophyta</taxon>
        <taxon>Spermatophyta</taxon>
        <taxon>Magnoliopsida</taxon>
        <taxon>eudicotyledons</taxon>
        <taxon>Gunneridae</taxon>
        <taxon>Pentapetalae</taxon>
        <taxon>rosids</taxon>
        <taxon>fabids</taxon>
        <taxon>Rosales</taxon>
        <taxon>Rosaceae</taxon>
        <taxon>Amygdaloideae</taxon>
        <taxon>Maleae</taxon>
        <taxon>Malus</taxon>
    </lineage>
</organism>
<dbReference type="FunFam" id="3.40.33.10:FF:000006">
    <property type="entry name" value="Putative pathogenesis-related protein 1"/>
    <property type="match status" value="1"/>
</dbReference>
<feature type="chain" id="PRO_5019847433" description="SCP domain-containing protein" evidence="5">
    <location>
        <begin position="26"/>
        <end position="166"/>
    </location>
</feature>
<dbReference type="Proteomes" id="UP000290289">
    <property type="component" value="Chromosome 10"/>
</dbReference>
<dbReference type="InterPro" id="IPR014044">
    <property type="entry name" value="CAP_dom"/>
</dbReference>
<dbReference type="STRING" id="3750.A0A498IWH0"/>
<evidence type="ECO:0000313" key="7">
    <source>
        <dbReference type="EMBL" id="RXH87546.1"/>
    </source>
</evidence>
<dbReference type="AlphaFoldDB" id="A0A498IWH0"/>
<dbReference type="InterPro" id="IPR001283">
    <property type="entry name" value="CRISP-related"/>
</dbReference>
<dbReference type="InterPro" id="IPR018244">
    <property type="entry name" value="Allrgn_V5/Tpx1_CS"/>
</dbReference>
<feature type="domain" description="SCP" evidence="6">
    <location>
        <begin position="30"/>
        <end position="162"/>
    </location>
</feature>
<dbReference type="CDD" id="cd05381">
    <property type="entry name" value="CAP_PR-1"/>
    <property type="match status" value="1"/>
</dbReference>
<keyword evidence="2 5" id="KW-0732">Signal</keyword>
<dbReference type="SMR" id="A0A498IWH0"/>
<gene>
    <name evidence="7" type="ORF">DVH24_034446</name>
</gene>
<evidence type="ECO:0000259" key="6">
    <source>
        <dbReference type="SMART" id="SM00198"/>
    </source>
</evidence>
<reference evidence="7 8" key="1">
    <citation type="submission" date="2018-10" db="EMBL/GenBank/DDBJ databases">
        <title>A high-quality apple genome assembly.</title>
        <authorList>
            <person name="Hu J."/>
        </authorList>
    </citation>
    <scope>NUCLEOTIDE SEQUENCE [LARGE SCALE GENOMIC DNA]</scope>
    <source>
        <strain evidence="8">cv. HFTH1</strain>
        <tissue evidence="7">Young leaf</tissue>
    </source>
</reference>
<dbReference type="PANTHER" id="PTHR10334">
    <property type="entry name" value="CYSTEINE-RICH SECRETORY PROTEIN-RELATED"/>
    <property type="match status" value="1"/>
</dbReference>
<proteinExistence type="inferred from homology"/>
<evidence type="ECO:0000313" key="8">
    <source>
        <dbReference type="Proteomes" id="UP000290289"/>
    </source>
</evidence>
<feature type="signal peptide" evidence="5">
    <location>
        <begin position="1"/>
        <end position="25"/>
    </location>
</feature>
<dbReference type="Gene3D" id="3.40.33.10">
    <property type="entry name" value="CAP"/>
    <property type="match status" value="1"/>
</dbReference>
<evidence type="ECO:0000256" key="4">
    <source>
        <dbReference type="ARBA" id="ARBA00023157"/>
    </source>
</evidence>
<dbReference type="KEGG" id="mdm:103445181"/>
<dbReference type="SMART" id="SM00198">
    <property type="entry name" value="SCP"/>
    <property type="match status" value="1"/>
</dbReference>
<dbReference type="OrthoDB" id="337038at2759"/>
<evidence type="ECO:0000256" key="5">
    <source>
        <dbReference type="SAM" id="SignalP"/>
    </source>
</evidence>
<evidence type="ECO:0000256" key="3">
    <source>
        <dbReference type="ARBA" id="ARBA00022821"/>
    </source>
</evidence>
<dbReference type="SUPFAM" id="SSF55797">
    <property type="entry name" value="PR-1-like"/>
    <property type="match status" value="1"/>
</dbReference>
<protein>
    <recommendedName>
        <fullName evidence="6">SCP domain-containing protein</fullName>
    </recommendedName>
</protein>
<dbReference type="InterPro" id="IPR035940">
    <property type="entry name" value="CAP_sf"/>
</dbReference>
<dbReference type="PROSITE" id="PS01010">
    <property type="entry name" value="CRISP_2"/>
    <property type="match status" value="1"/>
</dbReference>
<keyword evidence="3" id="KW-0611">Plant defense</keyword>
<accession>A0A498IWH0</accession>
<keyword evidence="8" id="KW-1185">Reference proteome</keyword>